<gene>
    <name evidence="2" type="ORF">FHX36_003052</name>
</gene>
<sequence>MQSTGWELPTWAPLPARPDPDFDELARRLAAELQVHRALVVLVSKGGQVYPGAYGLPEPWESRRSMPLAQSMSLRVVASGTPLVLRDARLDPDLADRVGVRELAVVAYAAVPLTDVHGHPIGVLSVSDERPRDWTAAELAALRLAAAEASRRLQFRALELAEREAAAAAARADDAARKAAAAAQRAFVEAEAAADRARVVARLSQELVPAESLLDVLRAVDRFLRSPLGAVVALLGVSEAGCDDLQVWALAAGAPPSNTPRAGLQLTDAHPLAAAVRERRPVPVTSRAAGEAEYAGLVRAPTGGAQTSLSVPMVLGQHSASGGLLVGWGLPREVDAPLEEVVVDLARHVGHALDRVLLRDQRLALGAPSAPLSVPA</sequence>
<accession>A0A839Y4F8</accession>
<proteinExistence type="predicted"/>
<dbReference type="AlphaFoldDB" id="A0A839Y4F8"/>
<reference evidence="2 3" key="1">
    <citation type="submission" date="2020-08" db="EMBL/GenBank/DDBJ databases">
        <title>Sequencing the genomes of 1000 actinobacteria strains.</title>
        <authorList>
            <person name="Klenk H.-P."/>
        </authorList>
    </citation>
    <scope>NUCLEOTIDE SEQUENCE [LARGE SCALE GENOMIC DNA]</scope>
    <source>
        <strain evidence="2 3">DSM 16678</strain>
    </source>
</reference>
<dbReference type="InterPro" id="IPR003018">
    <property type="entry name" value="GAF"/>
</dbReference>
<comment type="caution">
    <text evidence="2">The sequence shown here is derived from an EMBL/GenBank/DDBJ whole genome shotgun (WGS) entry which is preliminary data.</text>
</comment>
<dbReference type="SUPFAM" id="SSF55781">
    <property type="entry name" value="GAF domain-like"/>
    <property type="match status" value="2"/>
</dbReference>
<dbReference type="Gene3D" id="3.30.450.40">
    <property type="match status" value="2"/>
</dbReference>
<dbReference type="PANTHER" id="PTHR43102">
    <property type="entry name" value="SLR1143 PROTEIN"/>
    <property type="match status" value="1"/>
</dbReference>
<dbReference type="Pfam" id="PF01590">
    <property type="entry name" value="GAF"/>
    <property type="match status" value="1"/>
</dbReference>
<dbReference type="PANTHER" id="PTHR43102:SF2">
    <property type="entry name" value="GAF DOMAIN-CONTAINING PROTEIN"/>
    <property type="match status" value="1"/>
</dbReference>
<feature type="domain" description="GAF" evidence="1">
    <location>
        <begin position="17"/>
        <end position="163"/>
    </location>
</feature>
<evidence type="ECO:0000313" key="3">
    <source>
        <dbReference type="Proteomes" id="UP000580718"/>
    </source>
</evidence>
<organism evidence="2 3">
    <name type="scientific">Modestobacter versicolor</name>
    <dbReference type="NCBI Taxonomy" id="429133"/>
    <lineage>
        <taxon>Bacteria</taxon>
        <taxon>Bacillati</taxon>
        <taxon>Actinomycetota</taxon>
        <taxon>Actinomycetes</taxon>
        <taxon>Geodermatophilales</taxon>
        <taxon>Geodermatophilaceae</taxon>
        <taxon>Modestobacter</taxon>
    </lineage>
</organism>
<dbReference type="SMART" id="SM00065">
    <property type="entry name" value="GAF"/>
    <property type="match status" value="1"/>
</dbReference>
<dbReference type="InterPro" id="IPR029016">
    <property type="entry name" value="GAF-like_dom_sf"/>
</dbReference>
<protein>
    <submittedName>
        <fullName evidence="2">GAF domain-containing protein</fullName>
    </submittedName>
</protein>
<dbReference type="RefSeq" id="WP_183513873.1">
    <property type="nucleotide sequence ID" value="NZ_JACIBU010000001.1"/>
</dbReference>
<evidence type="ECO:0000313" key="2">
    <source>
        <dbReference type="EMBL" id="MBB3677317.1"/>
    </source>
</evidence>
<evidence type="ECO:0000259" key="1">
    <source>
        <dbReference type="SMART" id="SM00065"/>
    </source>
</evidence>
<dbReference type="Proteomes" id="UP000580718">
    <property type="component" value="Unassembled WGS sequence"/>
</dbReference>
<name>A0A839Y4F8_9ACTN</name>
<dbReference type="EMBL" id="JACIBU010000001">
    <property type="protein sequence ID" value="MBB3677317.1"/>
    <property type="molecule type" value="Genomic_DNA"/>
</dbReference>